<dbReference type="RefSeq" id="WP_268041746.1">
    <property type="nucleotide sequence ID" value="NZ_JAPQER010000007.1"/>
</dbReference>
<feature type="domain" description="AAA" evidence="1">
    <location>
        <begin position="1"/>
        <end position="175"/>
    </location>
</feature>
<dbReference type="PIRSF" id="PIRSF009320">
    <property type="entry name" value="Nuc_binding_HP_1000"/>
    <property type="match status" value="1"/>
</dbReference>
<gene>
    <name evidence="2" type="ORF">OW763_13895</name>
</gene>
<sequence>MEIIAVCNQKGGCAKTTTAINLAAALGLSGKKVLVVDNDAQGNLTQSIGVKEYKHTIYDCMTEDLSIKDAVVKTEFKNISIVPADLNYSNMEMAFARVEKNEFLLKKAFEKDKIQYDYVLIDCSPSLSLTTVNALVCADSVLIPLEPSIFNLQGLAQLINVFKLTMNNYNNKLKVKGVLLTRVDSRSNLSDDFAEQLKEIFGKKLFDTMIHQNVAIVRSQIEKKPLAYFDKNSKGHKEYVSLAKEMIKRG</sequence>
<dbReference type="Gene3D" id="3.40.50.300">
    <property type="entry name" value="P-loop containing nucleotide triphosphate hydrolases"/>
    <property type="match status" value="1"/>
</dbReference>
<evidence type="ECO:0000259" key="1">
    <source>
        <dbReference type="Pfam" id="PF13614"/>
    </source>
</evidence>
<dbReference type="InterPro" id="IPR025669">
    <property type="entry name" value="AAA_dom"/>
</dbReference>
<keyword evidence="3" id="KW-1185">Reference proteome</keyword>
<dbReference type="InterPro" id="IPR027417">
    <property type="entry name" value="P-loop_NTPase"/>
</dbReference>
<reference evidence="2" key="1">
    <citation type="submission" date="2022-12" db="EMBL/GenBank/DDBJ databases">
        <authorList>
            <person name="Wang J."/>
        </authorList>
    </citation>
    <scope>NUCLEOTIDE SEQUENCE</scope>
    <source>
        <strain evidence="2">HY-45-18</strain>
    </source>
</reference>
<accession>A0ABT4D5W3</accession>
<dbReference type="Pfam" id="PF13614">
    <property type="entry name" value="AAA_31"/>
    <property type="match status" value="1"/>
</dbReference>
<dbReference type="PANTHER" id="PTHR13696:SF99">
    <property type="entry name" value="COBYRINIC ACID AC-DIAMIDE SYNTHASE"/>
    <property type="match status" value="1"/>
</dbReference>
<evidence type="ECO:0000313" key="3">
    <source>
        <dbReference type="Proteomes" id="UP001078443"/>
    </source>
</evidence>
<protein>
    <submittedName>
        <fullName evidence="2">ParA family protein</fullName>
    </submittedName>
</protein>
<proteinExistence type="predicted"/>
<evidence type="ECO:0000313" key="2">
    <source>
        <dbReference type="EMBL" id="MCY6485423.1"/>
    </source>
</evidence>
<organism evidence="2 3">
    <name type="scientific">Clostridium aestuarii</name>
    <dbReference type="NCBI Taxonomy" id="338193"/>
    <lineage>
        <taxon>Bacteria</taxon>
        <taxon>Bacillati</taxon>
        <taxon>Bacillota</taxon>
        <taxon>Clostridia</taxon>
        <taxon>Eubacteriales</taxon>
        <taxon>Clostridiaceae</taxon>
        <taxon>Clostridium</taxon>
    </lineage>
</organism>
<dbReference type="SUPFAM" id="SSF52540">
    <property type="entry name" value="P-loop containing nucleoside triphosphate hydrolases"/>
    <property type="match status" value="1"/>
</dbReference>
<dbReference type="InterPro" id="IPR050678">
    <property type="entry name" value="DNA_Partitioning_ATPase"/>
</dbReference>
<dbReference type="PANTHER" id="PTHR13696">
    <property type="entry name" value="P-LOOP CONTAINING NUCLEOSIDE TRIPHOSPHATE HYDROLASE"/>
    <property type="match status" value="1"/>
</dbReference>
<comment type="caution">
    <text evidence="2">The sequence shown here is derived from an EMBL/GenBank/DDBJ whole genome shotgun (WGS) entry which is preliminary data.</text>
</comment>
<name>A0ABT4D5W3_9CLOT</name>
<dbReference type="CDD" id="cd02042">
    <property type="entry name" value="ParAB_family"/>
    <property type="match status" value="1"/>
</dbReference>
<dbReference type="EMBL" id="JAPQER010000007">
    <property type="protein sequence ID" value="MCY6485423.1"/>
    <property type="molecule type" value="Genomic_DNA"/>
</dbReference>
<dbReference type="Proteomes" id="UP001078443">
    <property type="component" value="Unassembled WGS sequence"/>
</dbReference>